<proteinExistence type="predicted"/>
<sequence length="476" mass="51282">MTLAKSDVSALFTQAALAAERFRAGLDDRPQRPGMDYAALRAAAAADVLPTPESGLSAQETLDSLIQLAEPGLHASPAPRFFGWVIGASHPVGVAADWLTSAWGQNCGNHHTAPSAAFIEEIAARWLLDILHLPATASVGFVSGATMANFVCLAAARTHVLRQAGWDVEADGLFAAPEVQVLIGDEAHTSVYAALRMLGWGQRRLRRVATDDHGAMRPDALLAQLADCTGPVIVVTQAGQINTGAFDPLAQIVDAAHRHGAWVHVDGAFGLWARACPSTCPLTLAYEQADSWATDGHKWLQTPYDCGYAIVAHPEAHRRAMTFAASYLPQADDAERNPAEYVPELSRRARGFATWAMLRHFGRDGIATMVEQHCMLARHAAQRLADEPGIAVLNDVVLNQLIVQFGADRDPQQADALTRATIARIVADGTCFVGGAEWRGRWVMRMSIIGWETQLADVDRAVDAMLSAWRVEAGRG</sequence>
<comment type="caution">
    <text evidence="1">The sequence shown here is derived from an EMBL/GenBank/DDBJ whole genome shotgun (WGS) entry which is preliminary data.</text>
</comment>
<dbReference type="Proteomes" id="UP000004277">
    <property type="component" value="Unassembled WGS sequence"/>
</dbReference>
<evidence type="ECO:0000313" key="2">
    <source>
        <dbReference type="Proteomes" id="UP000004277"/>
    </source>
</evidence>
<keyword evidence="1" id="KW-0808">Transferase</keyword>
<gene>
    <name evidence="1" type="ORF">MW7_003545</name>
</gene>
<name>A0ACD3SSY6_9BURK</name>
<protein>
    <submittedName>
        <fullName evidence="1">Aspartate aminotransferase family protein</fullName>
    </submittedName>
</protein>
<accession>A0ACD3SSY6</accession>
<evidence type="ECO:0000313" key="1">
    <source>
        <dbReference type="EMBL" id="TMS59267.1"/>
    </source>
</evidence>
<keyword evidence="1" id="KW-0032">Aminotransferase</keyword>
<dbReference type="EMBL" id="AKCV02000011">
    <property type="protein sequence ID" value="TMS59267.1"/>
    <property type="molecule type" value="Genomic_DNA"/>
</dbReference>
<organism evidence="1 2">
    <name type="scientific">Imbroritus primus</name>
    <dbReference type="NCBI Taxonomy" id="3058603"/>
    <lineage>
        <taxon>Bacteria</taxon>
        <taxon>Pseudomonadati</taxon>
        <taxon>Pseudomonadota</taxon>
        <taxon>Betaproteobacteria</taxon>
        <taxon>Burkholderiales</taxon>
        <taxon>Burkholderiaceae</taxon>
        <taxon>Imbroritus</taxon>
    </lineage>
</organism>
<reference evidence="1" key="1">
    <citation type="submission" date="2019-05" db="EMBL/GenBank/DDBJ databases">
        <title>Revised genome assembly of Burkholderiaceae (previously Ralstonia) sp. PBA.</title>
        <authorList>
            <person name="Gan H.M."/>
        </authorList>
    </citation>
    <scope>NUCLEOTIDE SEQUENCE</scope>
    <source>
        <strain evidence="1">PBA</strain>
    </source>
</reference>
<keyword evidence="2" id="KW-1185">Reference proteome</keyword>